<dbReference type="EMBL" id="AZHC01000018">
    <property type="protein sequence ID" value="OAA40617.1"/>
    <property type="molecule type" value="Genomic_DNA"/>
</dbReference>
<keyword evidence="4" id="KW-1185">Reference proteome</keyword>
<feature type="compositionally biased region" description="Basic and acidic residues" evidence="1">
    <location>
        <begin position="60"/>
        <end position="74"/>
    </location>
</feature>
<name>A0A167BZY0_METRR</name>
<sequence>MAPSQDPRDHRSFVRLDDVPVRCQMESSFLSILHSAGLEEWAAQQSELATWQIGSSASSFERRNSSSAAEDKSNEQLSPFQSAQKPSSAKYSGQSREGSKAHGDRSSQAGRSNGKEDMTEGEKEEMRRRVVNFVPDYSAYNTLDAELDIIAQHLKMRKHP</sequence>
<evidence type="ECO:0000313" key="5">
    <source>
        <dbReference type="Proteomes" id="UP000317257"/>
    </source>
</evidence>
<evidence type="ECO:0000313" key="4">
    <source>
        <dbReference type="Proteomes" id="UP000243498"/>
    </source>
</evidence>
<evidence type="ECO:0000313" key="3">
    <source>
        <dbReference type="EMBL" id="TWU76218.1"/>
    </source>
</evidence>
<feature type="compositionally biased region" description="Polar residues" evidence="1">
    <location>
        <begin position="75"/>
        <end position="96"/>
    </location>
</feature>
<feature type="region of interest" description="Disordered" evidence="1">
    <location>
        <begin position="55"/>
        <end position="128"/>
    </location>
</feature>
<dbReference type="OrthoDB" id="4941368at2759"/>
<accession>A0A167BZY0</accession>
<reference evidence="5" key="2">
    <citation type="submission" date="2018-12" db="EMBL/GenBank/DDBJ databases">
        <title>The complete genome of Metarhizium rileyi, a key fungal pathogen of Lepidoptera.</title>
        <authorList>
            <person name="Binneck E."/>
            <person name="Lastra C.C.L."/>
            <person name="Sosa-Gomez D.R."/>
        </authorList>
    </citation>
    <scope>NUCLEOTIDE SEQUENCE [LARGE SCALE GENOMIC DNA]</scope>
    <source>
        <strain evidence="5">Cep018-CH2</strain>
    </source>
</reference>
<protein>
    <submittedName>
        <fullName evidence="2">Uncharacterized protein</fullName>
    </submittedName>
</protein>
<organism evidence="2 4">
    <name type="scientific">Metarhizium rileyi (strain RCEF 4871)</name>
    <name type="common">Nomuraea rileyi</name>
    <dbReference type="NCBI Taxonomy" id="1649241"/>
    <lineage>
        <taxon>Eukaryota</taxon>
        <taxon>Fungi</taxon>
        <taxon>Dikarya</taxon>
        <taxon>Ascomycota</taxon>
        <taxon>Pezizomycotina</taxon>
        <taxon>Sordariomycetes</taxon>
        <taxon>Hypocreomycetidae</taxon>
        <taxon>Hypocreales</taxon>
        <taxon>Clavicipitaceae</taxon>
        <taxon>Metarhizium</taxon>
    </lineage>
</organism>
<reference evidence="3" key="3">
    <citation type="journal article" date="2019" name="Microbiol. Resour. Announc.">
        <title>Genome Sequence of Metarhizium rileyi, a Microbial Control Agent for Lepidoptera.</title>
        <authorList>
            <person name="Binneck E."/>
            <person name="Lastra C.C.L."/>
            <person name="Sosa-Gomez D.R."/>
        </authorList>
    </citation>
    <scope>NUCLEOTIDE SEQUENCE</scope>
    <source>
        <strain evidence="3">Cep018-CH2</strain>
    </source>
</reference>
<accession>A0A5C6GH48</accession>
<feature type="compositionally biased region" description="Basic and acidic residues" evidence="1">
    <location>
        <begin position="113"/>
        <end position="128"/>
    </location>
</feature>
<reference evidence="2 4" key="1">
    <citation type="journal article" date="2016" name="Genome Biol. Evol.">
        <title>Divergent and convergent evolution of fungal pathogenicity.</title>
        <authorList>
            <person name="Shang Y."/>
            <person name="Xiao G."/>
            <person name="Zheng P."/>
            <person name="Cen K."/>
            <person name="Zhan S."/>
            <person name="Wang C."/>
        </authorList>
    </citation>
    <scope>NUCLEOTIDE SEQUENCE [LARGE SCALE GENOMIC DNA]</scope>
    <source>
        <strain evidence="2 4">RCEF 4871</strain>
    </source>
</reference>
<comment type="caution">
    <text evidence="2">The sequence shown here is derived from an EMBL/GenBank/DDBJ whole genome shotgun (WGS) entry which is preliminary data.</text>
</comment>
<gene>
    <name evidence="3" type="ORF">ED733_004113</name>
    <name evidence="2" type="ORF">NOR_05705</name>
</gene>
<dbReference type="OMA" id="CQMESSF"/>
<evidence type="ECO:0000256" key="1">
    <source>
        <dbReference type="SAM" id="MobiDB-lite"/>
    </source>
</evidence>
<dbReference type="Proteomes" id="UP000317257">
    <property type="component" value="Unassembled WGS sequence"/>
</dbReference>
<dbReference type="AlphaFoldDB" id="A0A167BZY0"/>
<evidence type="ECO:0000313" key="2">
    <source>
        <dbReference type="EMBL" id="OAA40617.1"/>
    </source>
</evidence>
<dbReference type="Proteomes" id="UP000243498">
    <property type="component" value="Unassembled WGS sequence"/>
</dbReference>
<dbReference type="EMBL" id="SBHS01000005">
    <property type="protein sequence ID" value="TWU76218.1"/>
    <property type="molecule type" value="Genomic_DNA"/>
</dbReference>
<proteinExistence type="predicted"/>